<evidence type="ECO:0000313" key="8">
    <source>
        <dbReference type="Proteomes" id="UP001165082"/>
    </source>
</evidence>
<accession>A0A9W7AEI8</accession>
<feature type="compositionally biased region" description="Pro residues" evidence="5">
    <location>
        <begin position="12"/>
        <end position="21"/>
    </location>
</feature>
<dbReference type="Pfam" id="PF01743">
    <property type="entry name" value="PolyA_pol"/>
    <property type="match status" value="1"/>
</dbReference>
<dbReference type="Proteomes" id="UP001165082">
    <property type="component" value="Unassembled WGS sequence"/>
</dbReference>
<evidence type="ECO:0000256" key="3">
    <source>
        <dbReference type="ARBA" id="ARBA00022884"/>
    </source>
</evidence>
<dbReference type="GO" id="GO:0001680">
    <property type="term" value="P:tRNA 3'-terminal CCA addition"/>
    <property type="evidence" value="ECO:0007669"/>
    <property type="project" value="TreeGrafter"/>
</dbReference>
<reference evidence="7" key="1">
    <citation type="submission" date="2022-07" db="EMBL/GenBank/DDBJ databases">
        <title>Genome analysis of Parmales, a sister group of diatoms, reveals the evolutionary specialization of diatoms from phago-mixotrophs to photoautotrophs.</title>
        <authorList>
            <person name="Ban H."/>
            <person name="Sato S."/>
            <person name="Yoshikawa S."/>
            <person name="Kazumasa Y."/>
            <person name="Nakamura Y."/>
            <person name="Ichinomiya M."/>
            <person name="Saitoh K."/>
            <person name="Sato N."/>
            <person name="Blanc-Mathieu R."/>
            <person name="Endo H."/>
            <person name="Kuwata A."/>
            <person name="Ogata H."/>
        </authorList>
    </citation>
    <scope>NUCLEOTIDE SEQUENCE</scope>
</reference>
<dbReference type="GO" id="GO:0052927">
    <property type="term" value="F:CC tRNA cytidylyltransferase activity"/>
    <property type="evidence" value="ECO:0007669"/>
    <property type="project" value="TreeGrafter"/>
</dbReference>
<dbReference type="PANTHER" id="PTHR13734">
    <property type="entry name" value="TRNA-NUCLEOTIDYLTRANSFERASE"/>
    <property type="match status" value="1"/>
</dbReference>
<dbReference type="InterPro" id="IPR002646">
    <property type="entry name" value="PolA_pol_head_dom"/>
</dbReference>
<keyword evidence="2 4" id="KW-0808">Transferase</keyword>
<protein>
    <recommendedName>
        <fullName evidence="6">Poly A polymerase head domain-containing protein</fullName>
    </recommendedName>
</protein>
<dbReference type="GO" id="GO:0052929">
    <property type="term" value="F:ATP:3'-cytidine-cytidine-tRNA adenylyltransferase activity"/>
    <property type="evidence" value="ECO:0007669"/>
    <property type="project" value="TreeGrafter"/>
</dbReference>
<evidence type="ECO:0000256" key="1">
    <source>
        <dbReference type="ARBA" id="ARBA00007265"/>
    </source>
</evidence>
<evidence type="ECO:0000313" key="7">
    <source>
        <dbReference type="EMBL" id="GMH67927.1"/>
    </source>
</evidence>
<proteinExistence type="inferred from homology"/>
<evidence type="ECO:0000259" key="6">
    <source>
        <dbReference type="Pfam" id="PF01743"/>
    </source>
</evidence>
<feature type="domain" description="Poly A polymerase head" evidence="6">
    <location>
        <begin position="48"/>
        <end position="159"/>
    </location>
</feature>
<feature type="non-terminal residue" evidence="7">
    <location>
        <position position="161"/>
    </location>
</feature>
<dbReference type="InterPro" id="IPR043519">
    <property type="entry name" value="NT_sf"/>
</dbReference>
<dbReference type="PANTHER" id="PTHR13734:SF5">
    <property type="entry name" value="CCA TRNA NUCLEOTIDYLTRANSFERASE, MITOCHONDRIAL"/>
    <property type="match status" value="1"/>
</dbReference>
<comment type="caution">
    <text evidence="7">The sequence shown here is derived from an EMBL/GenBank/DDBJ whole genome shotgun (WGS) entry which is preliminary data.</text>
</comment>
<dbReference type="OrthoDB" id="445712at2759"/>
<name>A0A9W7AEI8_9STRA</name>
<sequence length="161" mass="18015">MDKLDSEENPPSTSPNPPSSPPLNRLTSKKQRPSTPRWVNLNTQTPPPVDIDIALDKMMGLDFARMLNAFLTKNNFSTINVGVVGRNPEKSKHLETATMKVGDFWVDFVNLRAESYAGDSRIPDDMRIGTAREDAFRRDLTINSMFFNLCTNAVEDLTGRG</sequence>
<keyword evidence="8" id="KW-1185">Reference proteome</keyword>
<evidence type="ECO:0000256" key="5">
    <source>
        <dbReference type="SAM" id="MobiDB-lite"/>
    </source>
</evidence>
<comment type="similarity">
    <text evidence="1 4">Belongs to the tRNA nucleotidyltransferase/poly(A) polymerase family.</text>
</comment>
<dbReference type="SUPFAM" id="SSF81301">
    <property type="entry name" value="Nucleotidyltransferase"/>
    <property type="match status" value="1"/>
</dbReference>
<dbReference type="EMBL" id="BRXZ01001308">
    <property type="protein sequence ID" value="GMH67927.1"/>
    <property type="molecule type" value="Genomic_DNA"/>
</dbReference>
<dbReference type="AlphaFoldDB" id="A0A9W7AEI8"/>
<evidence type="ECO:0000256" key="4">
    <source>
        <dbReference type="RuleBase" id="RU003953"/>
    </source>
</evidence>
<gene>
    <name evidence="7" type="ORF">TrRE_jg8051</name>
</gene>
<organism evidence="7 8">
    <name type="scientific">Triparma retinervis</name>
    <dbReference type="NCBI Taxonomy" id="2557542"/>
    <lineage>
        <taxon>Eukaryota</taxon>
        <taxon>Sar</taxon>
        <taxon>Stramenopiles</taxon>
        <taxon>Ochrophyta</taxon>
        <taxon>Bolidophyceae</taxon>
        <taxon>Parmales</taxon>
        <taxon>Triparmaceae</taxon>
        <taxon>Triparma</taxon>
    </lineage>
</organism>
<evidence type="ECO:0000256" key="2">
    <source>
        <dbReference type="ARBA" id="ARBA00022679"/>
    </source>
</evidence>
<feature type="region of interest" description="Disordered" evidence="5">
    <location>
        <begin position="1"/>
        <end position="46"/>
    </location>
</feature>
<keyword evidence="3 4" id="KW-0694">RNA-binding</keyword>
<dbReference type="GO" id="GO:0003723">
    <property type="term" value="F:RNA binding"/>
    <property type="evidence" value="ECO:0007669"/>
    <property type="project" value="UniProtKB-KW"/>
</dbReference>
<dbReference type="Gene3D" id="3.30.460.10">
    <property type="entry name" value="Beta Polymerase, domain 2"/>
    <property type="match status" value="1"/>
</dbReference>